<comment type="subcellular location">
    <subcellularLocation>
        <location evidence="1">Cytoplasm</location>
        <location evidence="1">P-body</location>
    </subcellularLocation>
</comment>
<dbReference type="InterPro" id="IPR011545">
    <property type="entry name" value="DEAD/DEAH_box_helicase_dom"/>
</dbReference>
<dbReference type="InterPro" id="IPR014014">
    <property type="entry name" value="RNA_helicase_DEAD_Q_motif"/>
</dbReference>
<dbReference type="PROSITE" id="PS51194">
    <property type="entry name" value="HELICASE_CTER"/>
    <property type="match status" value="1"/>
</dbReference>
<dbReference type="RefSeq" id="XP_022109364.1">
    <property type="nucleotide sequence ID" value="XM_022253672.1"/>
</dbReference>
<dbReference type="GO" id="GO:0003723">
    <property type="term" value="F:RNA binding"/>
    <property type="evidence" value="ECO:0007669"/>
    <property type="project" value="UniProtKB-KW"/>
</dbReference>
<feature type="compositionally biased region" description="Low complexity" evidence="13">
    <location>
        <begin position="497"/>
        <end position="515"/>
    </location>
</feature>
<name>A0A8B7ZW97_ACAPL</name>
<evidence type="ECO:0000256" key="8">
    <source>
        <dbReference type="ARBA" id="ARBA00022884"/>
    </source>
</evidence>
<sequence>MMAAAPPQSAEVSKMNNHGANSPARGADVNSQKMAPPTAGMAKMSIKQNQNGPSSNVNASSAKPATTNNSTGKSDSGDWKAGLKKPPRDARIKTSDVTNTKGNEFEDYCLSTGLLKGIFEKGWEWPSPIQEASIPMALSGHDIIARAKNGTGKTGAFTIPMLERTQVDKNEVQGLVLVPTRELALQTSQICKELSKHLGLQVMVTTGGTSLRDDIIRLQQTVHLIIATPGRILDLCRKGIAKLDKCGILVLDEADKLLSQDFKNMLDDLITFLPNDRQIMLYSATFPTTVKSFMQKHLPNPYQINLMEELTLKGITQYYAYVKEREKVHCLNTLFSKLQINQSMIFCNSTQRVELLARKVTELGYSCFYIHSKMRQEHRNRVFHDFRMGACRNLVASDLCTRGIDIQAVNVVINFDFPKLSETYLHRIGRSGRFGHLGLAINLVTEDDHQSLCLIEQELATEIRPVPSEVAIDKSLYVAEFQIPGGTGEGEDKKKSVSAVGSKAQPNKPKQAAAK</sequence>
<reference evidence="18 19" key="1">
    <citation type="submission" date="2025-04" db="UniProtKB">
        <authorList>
            <consortium name="RefSeq"/>
        </authorList>
    </citation>
    <scope>IDENTIFICATION</scope>
</reference>
<dbReference type="AlphaFoldDB" id="A0A8B7ZW97"/>
<comment type="catalytic activity">
    <reaction evidence="10">
        <text>ATP + H2O = ADP + phosphate + H(+)</text>
        <dbReference type="Rhea" id="RHEA:13065"/>
        <dbReference type="ChEBI" id="CHEBI:15377"/>
        <dbReference type="ChEBI" id="CHEBI:15378"/>
        <dbReference type="ChEBI" id="CHEBI:30616"/>
        <dbReference type="ChEBI" id="CHEBI:43474"/>
        <dbReference type="ChEBI" id="CHEBI:456216"/>
        <dbReference type="EC" id="3.6.4.13"/>
    </reaction>
</comment>
<dbReference type="InterPro" id="IPR014001">
    <property type="entry name" value="Helicase_ATP-bd"/>
</dbReference>
<evidence type="ECO:0000313" key="17">
    <source>
        <dbReference type="Proteomes" id="UP000694845"/>
    </source>
</evidence>
<evidence type="ECO:0000256" key="7">
    <source>
        <dbReference type="ARBA" id="ARBA00022840"/>
    </source>
</evidence>
<dbReference type="PROSITE" id="PS51192">
    <property type="entry name" value="HELICASE_ATP_BIND_1"/>
    <property type="match status" value="1"/>
</dbReference>
<dbReference type="InterPro" id="IPR000629">
    <property type="entry name" value="RNA-helicase_DEAD-box_CS"/>
</dbReference>
<feature type="region of interest" description="Disordered" evidence="13">
    <location>
        <begin position="1"/>
        <end position="97"/>
    </location>
</feature>
<dbReference type="Pfam" id="PF00270">
    <property type="entry name" value="DEAD"/>
    <property type="match status" value="1"/>
</dbReference>
<keyword evidence="4 12" id="KW-0547">Nucleotide-binding</keyword>
<gene>
    <name evidence="18 19" type="primary">LOC110989347</name>
</gene>
<evidence type="ECO:0000259" key="14">
    <source>
        <dbReference type="PROSITE" id="PS51192"/>
    </source>
</evidence>
<dbReference type="CDD" id="cd17940">
    <property type="entry name" value="DEADc_DDX6"/>
    <property type="match status" value="1"/>
</dbReference>
<keyword evidence="5 12" id="KW-0378">Hydrolase</keyword>
<evidence type="ECO:0000256" key="6">
    <source>
        <dbReference type="ARBA" id="ARBA00022806"/>
    </source>
</evidence>
<evidence type="ECO:0000256" key="10">
    <source>
        <dbReference type="ARBA" id="ARBA00047984"/>
    </source>
</evidence>
<dbReference type="GeneID" id="110989347"/>
<dbReference type="SMART" id="SM00487">
    <property type="entry name" value="DEXDc"/>
    <property type="match status" value="1"/>
</dbReference>
<dbReference type="Gene3D" id="3.40.50.300">
    <property type="entry name" value="P-loop containing nucleotide triphosphate hydrolases"/>
    <property type="match status" value="2"/>
</dbReference>
<keyword evidence="17" id="KW-1185">Reference proteome</keyword>
<dbReference type="GO" id="GO:0003724">
    <property type="term" value="F:RNA helicase activity"/>
    <property type="evidence" value="ECO:0007669"/>
    <property type="project" value="UniProtKB-EC"/>
</dbReference>
<dbReference type="InterPro" id="IPR027417">
    <property type="entry name" value="P-loop_NTPase"/>
</dbReference>
<dbReference type="GO" id="GO:0000932">
    <property type="term" value="C:P-body"/>
    <property type="evidence" value="ECO:0007669"/>
    <property type="project" value="UniProtKB-SubCell"/>
</dbReference>
<dbReference type="GO" id="GO:0005524">
    <property type="term" value="F:ATP binding"/>
    <property type="evidence" value="ECO:0007669"/>
    <property type="project" value="UniProtKB-KW"/>
</dbReference>
<dbReference type="KEGG" id="aplc:110989347"/>
<feature type="short sequence motif" description="Q motif" evidence="11">
    <location>
        <begin position="103"/>
        <end position="131"/>
    </location>
</feature>
<evidence type="ECO:0000256" key="2">
    <source>
        <dbReference type="ARBA" id="ARBA00012552"/>
    </source>
</evidence>
<evidence type="ECO:0000256" key="11">
    <source>
        <dbReference type="PROSITE-ProRule" id="PRU00552"/>
    </source>
</evidence>
<evidence type="ECO:0000259" key="15">
    <source>
        <dbReference type="PROSITE" id="PS51194"/>
    </source>
</evidence>
<keyword evidence="6 12" id="KW-0347">Helicase</keyword>
<evidence type="ECO:0000256" key="4">
    <source>
        <dbReference type="ARBA" id="ARBA00022741"/>
    </source>
</evidence>
<evidence type="ECO:0000256" key="9">
    <source>
        <dbReference type="ARBA" id="ARBA00038316"/>
    </source>
</evidence>
<dbReference type="OMA" id="TYEDRHT"/>
<evidence type="ECO:0000313" key="18">
    <source>
        <dbReference type="RefSeq" id="XP_022109362.1"/>
    </source>
</evidence>
<dbReference type="GO" id="GO:0016787">
    <property type="term" value="F:hydrolase activity"/>
    <property type="evidence" value="ECO:0007669"/>
    <property type="project" value="UniProtKB-KW"/>
</dbReference>
<evidence type="ECO:0000256" key="1">
    <source>
        <dbReference type="ARBA" id="ARBA00004201"/>
    </source>
</evidence>
<evidence type="ECO:0000259" key="16">
    <source>
        <dbReference type="PROSITE" id="PS51195"/>
    </source>
</evidence>
<feature type="compositionally biased region" description="Polar residues" evidence="13">
    <location>
        <begin position="46"/>
        <end position="74"/>
    </location>
</feature>
<dbReference type="SUPFAM" id="SSF52540">
    <property type="entry name" value="P-loop containing nucleoside triphosphate hydrolases"/>
    <property type="match status" value="1"/>
</dbReference>
<keyword evidence="8" id="KW-0694">RNA-binding</keyword>
<dbReference type="PROSITE" id="PS00039">
    <property type="entry name" value="DEAD_ATP_HELICASE"/>
    <property type="match status" value="1"/>
</dbReference>
<evidence type="ECO:0000256" key="12">
    <source>
        <dbReference type="RuleBase" id="RU000492"/>
    </source>
</evidence>
<organism evidence="17 18">
    <name type="scientific">Acanthaster planci</name>
    <name type="common">Crown-of-thorns starfish</name>
    <dbReference type="NCBI Taxonomy" id="133434"/>
    <lineage>
        <taxon>Eukaryota</taxon>
        <taxon>Metazoa</taxon>
        <taxon>Echinodermata</taxon>
        <taxon>Eleutherozoa</taxon>
        <taxon>Asterozoa</taxon>
        <taxon>Asteroidea</taxon>
        <taxon>Valvatacea</taxon>
        <taxon>Valvatida</taxon>
        <taxon>Acanthasteridae</taxon>
        <taxon>Acanthaster</taxon>
    </lineage>
</organism>
<evidence type="ECO:0000256" key="3">
    <source>
        <dbReference type="ARBA" id="ARBA00022490"/>
    </source>
</evidence>
<accession>A0A8B7ZW97</accession>
<dbReference type="FunFam" id="3.40.50.300:FF:000364">
    <property type="entry name" value="ATP-dependent RNA helicase DDX6"/>
    <property type="match status" value="1"/>
</dbReference>
<feature type="domain" description="Helicase ATP-binding" evidence="14">
    <location>
        <begin position="134"/>
        <end position="304"/>
    </location>
</feature>
<dbReference type="SMART" id="SM00490">
    <property type="entry name" value="HELICc"/>
    <property type="match status" value="1"/>
</dbReference>
<evidence type="ECO:0000256" key="5">
    <source>
        <dbReference type="ARBA" id="ARBA00022801"/>
    </source>
</evidence>
<dbReference type="EC" id="3.6.4.13" evidence="2"/>
<feature type="compositionally biased region" description="Polar residues" evidence="13">
    <location>
        <begin position="10"/>
        <end position="20"/>
    </location>
</feature>
<dbReference type="RefSeq" id="XP_022109362.1">
    <property type="nucleotide sequence ID" value="XM_022253670.1"/>
</dbReference>
<keyword evidence="3" id="KW-0963">Cytoplasm</keyword>
<dbReference type="InterPro" id="IPR001650">
    <property type="entry name" value="Helicase_C-like"/>
</dbReference>
<evidence type="ECO:0000256" key="13">
    <source>
        <dbReference type="SAM" id="MobiDB-lite"/>
    </source>
</evidence>
<comment type="similarity">
    <text evidence="9">Belongs to the DEAD box helicase family. DDX6/DHH1 subfamily.</text>
</comment>
<dbReference type="PANTHER" id="PTHR47960">
    <property type="entry name" value="DEAD-BOX ATP-DEPENDENT RNA HELICASE 50"/>
    <property type="match status" value="1"/>
</dbReference>
<keyword evidence="7 12" id="KW-0067">ATP-binding</keyword>
<dbReference type="OrthoDB" id="10265785at2759"/>
<feature type="region of interest" description="Disordered" evidence="13">
    <location>
        <begin position="484"/>
        <end position="515"/>
    </location>
</feature>
<proteinExistence type="inferred from homology"/>
<dbReference type="PROSITE" id="PS51195">
    <property type="entry name" value="Q_MOTIF"/>
    <property type="match status" value="1"/>
</dbReference>
<evidence type="ECO:0000313" key="19">
    <source>
        <dbReference type="RefSeq" id="XP_022109364.1"/>
    </source>
</evidence>
<dbReference type="Pfam" id="PF00271">
    <property type="entry name" value="Helicase_C"/>
    <property type="match status" value="1"/>
</dbReference>
<protein>
    <recommendedName>
        <fullName evidence="2">RNA helicase</fullName>
        <ecNumber evidence="2">3.6.4.13</ecNumber>
    </recommendedName>
</protein>
<dbReference type="Proteomes" id="UP000694845">
    <property type="component" value="Unplaced"/>
</dbReference>
<feature type="domain" description="Helicase C-terminal" evidence="15">
    <location>
        <begin position="314"/>
        <end position="474"/>
    </location>
</feature>
<dbReference type="CDD" id="cd18787">
    <property type="entry name" value="SF2_C_DEAD"/>
    <property type="match status" value="1"/>
</dbReference>
<feature type="domain" description="DEAD-box RNA helicase Q" evidence="16">
    <location>
        <begin position="103"/>
        <end position="131"/>
    </location>
</feature>